<evidence type="ECO:0000259" key="4">
    <source>
        <dbReference type="PROSITE" id="PS50830"/>
    </source>
</evidence>
<evidence type="ECO:0000256" key="2">
    <source>
        <dbReference type="ARBA" id="ARBA00022759"/>
    </source>
</evidence>
<keyword evidence="2" id="KW-0255">Endonuclease</keyword>
<name>A0A840IC06_9ACTN</name>
<keyword evidence="1" id="KW-0540">Nuclease</keyword>
<keyword evidence="6" id="KW-1185">Reference proteome</keyword>
<dbReference type="PROSITE" id="PS01284">
    <property type="entry name" value="TNASE_2"/>
    <property type="match status" value="1"/>
</dbReference>
<evidence type="ECO:0000313" key="6">
    <source>
        <dbReference type="Proteomes" id="UP000585272"/>
    </source>
</evidence>
<organism evidence="5 6">
    <name type="scientific">Conexibacter arvalis</name>
    <dbReference type="NCBI Taxonomy" id="912552"/>
    <lineage>
        <taxon>Bacteria</taxon>
        <taxon>Bacillati</taxon>
        <taxon>Actinomycetota</taxon>
        <taxon>Thermoleophilia</taxon>
        <taxon>Solirubrobacterales</taxon>
        <taxon>Conexibacteraceae</taxon>
        <taxon>Conexibacter</taxon>
    </lineage>
</organism>
<dbReference type="PANTHER" id="PTHR12302:SF3">
    <property type="entry name" value="SERINE_THREONINE-PROTEIN KINASE 31"/>
    <property type="match status" value="1"/>
</dbReference>
<dbReference type="AlphaFoldDB" id="A0A840IC06"/>
<dbReference type="Pfam" id="PF00565">
    <property type="entry name" value="SNase"/>
    <property type="match status" value="1"/>
</dbReference>
<gene>
    <name evidence="5" type="ORF">BDZ31_001326</name>
</gene>
<dbReference type="SUPFAM" id="SSF50199">
    <property type="entry name" value="Staphylococcal nuclease"/>
    <property type="match status" value="1"/>
</dbReference>
<dbReference type="InterPro" id="IPR002071">
    <property type="entry name" value="Thermonucl_AS"/>
</dbReference>
<dbReference type="InterPro" id="IPR035437">
    <property type="entry name" value="SNase_OB-fold_sf"/>
</dbReference>
<feature type="domain" description="TNase-like" evidence="4">
    <location>
        <begin position="40"/>
        <end position="174"/>
    </location>
</feature>
<dbReference type="RefSeq" id="WP_221242831.1">
    <property type="nucleotide sequence ID" value="NZ_JACHNU010000001.1"/>
</dbReference>
<evidence type="ECO:0000256" key="3">
    <source>
        <dbReference type="ARBA" id="ARBA00022801"/>
    </source>
</evidence>
<dbReference type="PROSITE" id="PS50830">
    <property type="entry name" value="TNASE_3"/>
    <property type="match status" value="1"/>
</dbReference>
<protein>
    <submittedName>
        <fullName evidence="5">Micrococcal nuclease</fullName>
        <ecNumber evidence="5">3.1.31.1</ecNumber>
    </submittedName>
</protein>
<accession>A0A840IC06</accession>
<dbReference type="InterPro" id="IPR016071">
    <property type="entry name" value="Staphylococal_nuclease_OB-fold"/>
</dbReference>
<evidence type="ECO:0000313" key="5">
    <source>
        <dbReference type="EMBL" id="MBB4661753.1"/>
    </source>
</evidence>
<dbReference type="EC" id="3.1.31.1" evidence="5"/>
<dbReference type="GO" id="GO:1990599">
    <property type="term" value="F:3' overhang single-stranded DNA endodeoxyribonuclease activity"/>
    <property type="evidence" value="ECO:0007669"/>
    <property type="project" value="UniProtKB-EC"/>
</dbReference>
<dbReference type="GO" id="GO:0003676">
    <property type="term" value="F:nucleic acid binding"/>
    <property type="evidence" value="ECO:0007669"/>
    <property type="project" value="InterPro"/>
</dbReference>
<sequence>MTWPRALPWIALLLAAALVFGDVALPGWLGGGDSDLRPGGSAVARVARVVDGDTIAVDLDGRDERVRYIGVDTPETVKPNAPVECFGKAAHQLNARLLAGASQVVLRFDRELRDRYGRLLAYVYRDGQAQSVNARLVAAGAARTLKISPNTSHATELARLQADARAAGRGLWGAC</sequence>
<keyword evidence="3 5" id="KW-0378">Hydrolase</keyword>
<dbReference type="Proteomes" id="UP000585272">
    <property type="component" value="Unassembled WGS sequence"/>
</dbReference>
<reference evidence="5 6" key="1">
    <citation type="submission" date="2020-08" db="EMBL/GenBank/DDBJ databases">
        <title>Genomic Encyclopedia of Archaeal and Bacterial Type Strains, Phase II (KMG-II): from individual species to whole genera.</title>
        <authorList>
            <person name="Goeker M."/>
        </authorList>
    </citation>
    <scope>NUCLEOTIDE SEQUENCE [LARGE SCALE GENOMIC DNA]</scope>
    <source>
        <strain evidence="5 6">DSM 23288</strain>
    </source>
</reference>
<dbReference type="EMBL" id="JACHNU010000001">
    <property type="protein sequence ID" value="MBB4661753.1"/>
    <property type="molecule type" value="Genomic_DNA"/>
</dbReference>
<proteinExistence type="predicted"/>
<dbReference type="Gene3D" id="2.40.50.90">
    <property type="match status" value="1"/>
</dbReference>
<dbReference type="PANTHER" id="PTHR12302">
    <property type="entry name" value="EBNA2 BINDING PROTEIN P100"/>
    <property type="match status" value="1"/>
</dbReference>
<comment type="caution">
    <text evidence="5">The sequence shown here is derived from an EMBL/GenBank/DDBJ whole genome shotgun (WGS) entry which is preliminary data.</text>
</comment>
<dbReference type="SMART" id="SM00318">
    <property type="entry name" value="SNc"/>
    <property type="match status" value="1"/>
</dbReference>
<evidence type="ECO:0000256" key="1">
    <source>
        <dbReference type="ARBA" id="ARBA00022722"/>
    </source>
</evidence>